<evidence type="ECO:0000256" key="2">
    <source>
        <dbReference type="ARBA" id="ARBA00012438"/>
    </source>
</evidence>
<proteinExistence type="predicted"/>
<dbReference type="PRINTS" id="PR00344">
    <property type="entry name" value="BCTRLSENSOR"/>
</dbReference>
<dbReference type="InterPro" id="IPR011006">
    <property type="entry name" value="CheY-like_superfamily"/>
</dbReference>
<evidence type="ECO:0000313" key="12">
    <source>
        <dbReference type="Proteomes" id="UP001597075"/>
    </source>
</evidence>
<dbReference type="Gene3D" id="3.30.565.10">
    <property type="entry name" value="Histidine kinase-like ATPase, C-terminal domain"/>
    <property type="match status" value="1"/>
</dbReference>
<evidence type="ECO:0000256" key="5">
    <source>
        <dbReference type="ARBA" id="ARBA00022777"/>
    </source>
</evidence>
<dbReference type="InterPro" id="IPR000700">
    <property type="entry name" value="PAS-assoc_C"/>
</dbReference>
<dbReference type="SUPFAM" id="SSF52172">
    <property type="entry name" value="CheY-like"/>
    <property type="match status" value="1"/>
</dbReference>
<dbReference type="InterPro" id="IPR035965">
    <property type="entry name" value="PAS-like_dom_sf"/>
</dbReference>
<evidence type="ECO:0000259" key="9">
    <source>
        <dbReference type="PROSITE" id="PS50112"/>
    </source>
</evidence>
<evidence type="ECO:0000259" key="10">
    <source>
        <dbReference type="PROSITE" id="PS50113"/>
    </source>
</evidence>
<dbReference type="InterPro" id="IPR013656">
    <property type="entry name" value="PAS_4"/>
</dbReference>
<dbReference type="InterPro" id="IPR036890">
    <property type="entry name" value="HATPase_C_sf"/>
</dbReference>
<keyword evidence="5" id="KW-0418">Kinase</keyword>
<evidence type="ECO:0000256" key="6">
    <source>
        <dbReference type="PROSITE-ProRule" id="PRU00169"/>
    </source>
</evidence>
<evidence type="ECO:0000256" key="4">
    <source>
        <dbReference type="ARBA" id="ARBA00022679"/>
    </source>
</evidence>
<dbReference type="InterPro" id="IPR003661">
    <property type="entry name" value="HisK_dim/P_dom"/>
</dbReference>
<dbReference type="PROSITE" id="PS50112">
    <property type="entry name" value="PAS"/>
    <property type="match status" value="1"/>
</dbReference>
<dbReference type="CDD" id="cd00075">
    <property type="entry name" value="HATPase"/>
    <property type="match status" value="1"/>
</dbReference>
<dbReference type="SMART" id="SM00448">
    <property type="entry name" value="REC"/>
    <property type="match status" value="1"/>
</dbReference>
<keyword evidence="3 6" id="KW-0597">Phosphoprotein</keyword>
<dbReference type="SUPFAM" id="SSF55874">
    <property type="entry name" value="ATPase domain of HSP90 chaperone/DNA topoisomerase II/histidine kinase"/>
    <property type="match status" value="1"/>
</dbReference>
<keyword evidence="4" id="KW-0808">Transferase</keyword>
<reference evidence="11 12" key="1">
    <citation type="journal article" date="2019" name="Int. J. Syst. Evol. Microbiol.">
        <title>The Global Catalogue of Microorganisms (GCM) 10K type strain sequencing project: providing services to taxonomists for standard genome sequencing and annotation.</title>
        <authorList>
            <consortium name="The Broad Institute Genomics Platform"/>
            <consortium name="The Broad Institute Genome Sequencing Center for Infectious Disease"/>
            <person name="Wu L."/>
            <person name="Ma J."/>
        </authorList>
    </citation>
    <scope>NUCLEOTIDE SEQUENCE [LARGE SCALE GENOMIC DNA]</scope>
    <source>
        <strain evidence="11 12">CGMCC 1.10594</strain>
    </source>
</reference>
<dbReference type="AlphaFoldDB" id="A0ABD6CZY1"/>
<name>A0ABD6CZY1_9EURY</name>
<dbReference type="Gene3D" id="2.10.70.100">
    <property type="match status" value="1"/>
</dbReference>
<dbReference type="SUPFAM" id="SSF47384">
    <property type="entry name" value="Homodimeric domain of signal transducing histidine kinase"/>
    <property type="match status" value="1"/>
</dbReference>
<dbReference type="NCBIfam" id="TIGR00229">
    <property type="entry name" value="sensory_box"/>
    <property type="match status" value="1"/>
</dbReference>
<dbReference type="InterPro" id="IPR001789">
    <property type="entry name" value="Sig_transdc_resp-reg_receiver"/>
</dbReference>
<feature type="domain" description="PAS" evidence="9">
    <location>
        <begin position="137"/>
        <end position="210"/>
    </location>
</feature>
<accession>A0ABD6CZY1</accession>
<organism evidence="11 12">
    <name type="scientific">Haloplanus ruber</name>
    <dbReference type="NCBI Taxonomy" id="869892"/>
    <lineage>
        <taxon>Archaea</taxon>
        <taxon>Methanobacteriati</taxon>
        <taxon>Methanobacteriota</taxon>
        <taxon>Stenosarchaea group</taxon>
        <taxon>Halobacteria</taxon>
        <taxon>Halobacteriales</taxon>
        <taxon>Haloferacaceae</taxon>
        <taxon>Haloplanus</taxon>
    </lineage>
</organism>
<dbReference type="InterPro" id="IPR004358">
    <property type="entry name" value="Sig_transdc_His_kin-like_C"/>
</dbReference>
<keyword evidence="12" id="KW-1185">Reference proteome</keyword>
<comment type="caution">
    <text evidence="11">The sequence shown here is derived from an EMBL/GenBank/DDBJ whole genome shotgun (WGS) entry which is preliminary data.</text>
</comment>
<dbReference type="InterPro" id="IPR005467">
    <property type="entry name" value="His_kinase_dom"/>
</dbReference>
<dbReference type="CDD" id="cd00130">
    <property type="entry name" value="PAS"/>
    <property type="match status" value="1"/>
</dbReference>
<dbReference type="InterPro" id="IPR036097">
    <property type="entry name" value="HisK_dim/P_sf"/>
</dbReference>
<dbReference type="PROSITE" id="PS50110">
    <property type="entry name" value="RESPONSE_REGULATORY"/>
    <property type="match status" value="1"/>
</dbReference>
<dbReference type="SMART" id="SM00091">
    <property type="entry name" value="PAS"/>
    <property type="match status" value="3"/>
</dbReference>
<dbReference type="Gene3D" id="3.40.50.2300">
    <property type="match status" value="1"/>
</dbReference>
<sequence>MTQTVRVLHVDDDTQLGKLTATFLEREDDRFAVQTATSVAEAIDRIRSQPPDCVVSDYDMPGANGIEFLRRVRDEWPELPFILFTGKGSEEVASEAIAHGATDYLQKGKGTDQYELLANRIGNAVSQYRSETRLRETREEYATVFESALVGLLLVDVERDGFRYQRCNPQALELIGRDRTGIVGHTPCEVFGPEDGRKIRGAYRTCVERGEPLEYTVDLELPAGQVARPGKVAPVVLDGEIEQLVVSFYDITEKRWQKEQLERQNDLFRKAQDIADIGAWEYDILEDRITWTDQVYEIYDRPPEAPADTEAVVDLHHPDDRETLREACTDAVETGEPYDLELRLQPADGETRWVSVHGQPQTEDGELVRVRGTIQDVTESKRRVEEILELSRQYRTLSENIPNGAVFLFDDDLRYVRARGPELDAVGLSPDDVEGTTPHDVFPDALAEELAHYFTEALNGRSHTFTQTLGDRTYRNRTVPVETGGGAITHGIALTQNVTEQVERRQELETQNERLEEFTDVVTHDLRNPLQAATGRLELAQAEDDSTHLSAAADALDRSQALIDDLSTLAQCGDTVGSTEPLSVPAQAEECWQMVPSDDATLAVESDRTIRADRSRFRQVLENLFANAVEHGGAEVTVSVGDLPDGFYVADDGVGIPENEREEVFEAGYSTTTDGTGLGLRIVKRIVDGHGWKVAVTDSDGGGTRVEITGVDTA</sequence>
<dbReference type="Pfam" id="PF00072">
    <property type="entry name" value="Response_reg"/>
    <property type="match status" value="1"/>
</dbReference>
<feature type="modified residue" description="4-aspartylphosphate" evidence="6">
    <location>
        <position position="57"/>
    </location>
</feature>
<evidence type="ECO:0000259" key="7">
    <source>
        <dbReference type="PROSITE" id="PS50109"/>
    </source>
</evidence>
<dbReference type="SMART" id="SM00086">
    <property type="entry name" value="PAC"/>
    <property type="match status" value="1"/>
</dbReference>
<dbReference type="InterPro" id="IPR052162">
    <property type="entry name" value="Sensor_kinase/Photoreceptor"/>
</dbReference>
<dbReference type="CDD" id="cd00156">
    <property type="entry name" value="REC"/>
    <property type="match status" value="1"/>
</dbReference>
<evidence type="ECO:0000256" key="1">
    <source>
        <dbReference type="ARBA" id="ARBA00000085"/>
    </source>
</evidence>
<feature type="domain" description="Histidine kinase" evidence="7">
    <location>
        <begin position="521"/>
        <end position="709"/>
    </location>
</feature>
<dbReference type="Gene3D" id="1.10.287.130">
    <property type="match status" value="1"/>
</dbReference>
<dbReference type="SMART" id="SM00388">
    <property type="entry name" value="HisKA"/>
    <property type="match status" value="1"/>
</dbReference>
<dbReference type="PROSITE" id="PS50109">
    <property type="entry name" value="HIS_KIN"/>
    <property type="match status" value="1"/>
</dbReference>
<dbReference type="Proteomes" id="UP001597075">
    <property type="component" value="Unassembled WGS sequence"/>
</dbReference>
<dbReference type="PANTHER" id="PTHR43304">
    <property type="entry name" value="PHYTOCHROME-LIKE PROTEIN CPH1"/>
    <property type="match status" value="1"/>
</dbReference>
<evidence type="ECO:0000313" key="11">
    <source>
        <dbReference type="EMBL" id="MFD1634313.1"/>
    </source>
</evidence>
<dbReference type="SMART" id="SM00387">
    <property type="entry name" value="HATPase_c"/>
    <property type="match status" value="1"/>
</dbReference>
<dbReference type="Gene3D" id="3.30.450.20">
    <property type="entry name" value="PAS domain"/>
    <property type="match status" value="3"/>
</dbReference>
<feature type="domain" description="Response regulatory" evidence="8">
    <location>
        <begin position="6"/>
        <end position="122"/>
    </location>
</feature>
<protein>
    <recommendedName>
        <fullName evidence="2">histidine kinase</fullName>
        <ecNumber evidence="2">2.7.13.3</ecNumber>
    </recommendedName>
</protein>
<evidence type="ECO:0000259" key="8">
    <source>
        <dbReference type="PROSITE" id="PS50110"/>
    </source>
</evidence>
<dbReference type="GO" id="GO:0004673">
    <property type="term" value="F:protein histidine kinase activity"/>
    <property type="evidence" value="ECO:0007669"/>
    <property type="project" value="UniProtKB-EC"/>
</dbReference>
<dbReference type="Pfam" id="PF02518">
    <property type="entry name" value="HATPase_c"/>
    <property type="match status" value="1"/>
</dbReference>
<dbReference type="SUPFAM" id="SSF55785">
    <property type="entry name" value="PYP-like sensor domain (PAS domain)"/>
    <property type="match status" value="3"/>
</dbReference>
<gene>
    <name evidence="11" type="ORF">ACFSBJ_11310</name>
</gene>
<dbReference type="Pfam" id="PF00512">
    <property type="entry name" value="HisKA"/>
    <property type="match status" value="1"/>
</dbReference>
<dbReference type="InterPro" id="IPR003594">
    <property type="entry name" value="HATPase_dom"/>
</dbReference>
<dbReference type="InterPro" id="IPR000014">
    <property type="entry name" value="PAS"/>
</dbReference>
<dbReference type="InterPro" id="IPR013655">
    <property type="entry name" value="PAS_fold_3"/>
</dbReference>
<dbReference type="CDD" id="cd00082">
    <property type="entry name" value="HisKA"/>
    <property type="match status" value="1"/>
</dbReference>
<dbReference type="PANTHER" id="PTHR43304:SF1">
    <property type="entry name" value="PAC DOMAIN-CONTAINING PROTEIN"/>
    <property type="match status" value="1"/>
</dbReference>
<dbReference type="Pfam" id="PF08447">
    <property type="entry name" value="PAS_3"/>
    <property type="match status" value="1"/>
</dbReference>
<feature type="domain" description="PAC" evidence="10">
    <location>
        <begin position="338"/>
        <end position="389"/>
    </location>
</feature>
<dbReference type="EC" id="2.7.13.3" evidence="2"/>
<dbReference type="RefSeq" id="WP_256404566.1">
    <property type="nucleotide sequence ID" value="NZ_CP187151.1"/>
</dbReference>
<dbReference type="Pfam" id="PF08448">
    <property type="entry name" value="PAS_4"/>
    <property type="match status" value="2"/>
</dbReference>
<dbReference type="EMBL" id="JBHUDL010000010">
    <property type="protein sequence ID" value="MFD1634313.1"/>
    <property type="molecule type" value="Genomic_DNA"/>
</dbReference>
<dbReference type="InterPro" id="IPR001610">
    <property type="entry name" value="PAC"/>
</dbReference>
<comment type="catalytic activity">
    <reaction evidence="1">
        <text>ATP + protein L-histidine = ADP + protein N-phospho-L-histidine.</text>
        <dbReference type="EC" id="2.7.13.3"/>
    </reaction>
</comment>
<dbReference type="PROSITE" id="PS50113">
    <property type="entry name" value="PAC"/>
    <property type="match status" value="1"/>
</dbReference>
<evidence type="ECO:0000256" key="3">
    <source>
        <dbReference type="ARBA" id="ARBA00022553"/>
    </source>
</evidence>